<dbReference type="Proteomes" id="UP000235965">
    <property type="component" value="Unassembled WGS sequence"/>
</dbReference>
<dbReference type="PANTHER" id="PTHR46060:SF1">
    <property type="entry name" value="MARINER MOS1 TRANSPOSASE-LIKE PROTEIN"/>
    <property type="match status" value="1"/>
</dbReference>
<evidence type="ECO:0000313" key="1">
    <source>
        <dbReference type="EMBL" id="PNF41612.1"/>
    </source>
</evidence>
<protein>
    <recommendedName>
        <fullName evidence="3">Tc1-like transposase DDE domain-containing protein</fullName>
    </recommendedName>
</protein>
<proteinExistence type="predicted"/>
<dbReference type="AlphaFoldDB" id="A0A2J7RL96"/>
<dbReference type="InterPro" id="IPR052709">
    <property type="entry name" value="Transposase-MT_Hybrid"/>
</dbReference>
<keyword evidence="2" id="KW-1185">Reference proteome</keyword>
<comment type="caution">
    <text evidence="1">The sequence shown here is derived from an EMBL/GenBank/DDBJ whole genome shotgun (WGS) entry which is preliminary data.</text>
</comment>
<dbReference type="EMBL" id="NEVH01002692">
    <property type="protein sequence ID" value="PNF41612.1"/>
    <property type="molecule type" value="Genomic_DNA"/>
</dbReference>
<dbReference type="PANTHER" id="PTHR46060">
    <property type="entry name" value="MARINER MOS1 TRANSPOSASE-LIKE PROTEIN"/>
    <property type="match status" value="1"/>
</dbReference>
<evidence type="ECO:0008006" key="3">
    <source>
        <dbReference type="Google" id="ProtNLM"/>
    </source>
</evidence>
<gene>
    <name evidence="1" type="ORF">B7P43_G10451</name>
</gene>
<sequence length="212" mass="23612">MGLKGTRFATMEDIKLNATAELRKISKGAFHRCFQQWQDRWSKCVDNARVYAAQAVADLFDQWGWEVLYHPPYSLDLSPCDFDLIPKMKEPLCGIRFRTVPEILQAVDCSIRTINTTGAAKGRGLITRPRSPTVCPRSRKTEVNGEVHGALDRSGQLPALANLLLGKVPGTKWTGGWVSQSWSGCYEEEKYLALAGDRASAVQPAAHFPYQV</sequence>
<name>A0A2J7RL96_9NEOP</name>
<dbReference type="InterPro" id="IPR036397">
    <property type="entry name" value="RNaseH_sf"/>
</dbReference>
<evidence type="ECO:0000313" key="2">
    <source>
        <dbReference type="Proteomes" id="UP000235965"/>
    </source>
</evidence>
<accession>A0A2J7RL96</accession>
<reference evidence="1 2" key="1">
    <citation type="submission" date="2017-12" db="EMBL/GenBank/DDBJ databases">
        <title>Hemimetabolous genomes reveal molecular basis of termite eusociality.</title>
        <authorList>
            <person name="Harrison M.C."/>
            <person name="Jongepier E."/>
            <person name="Robertson H.M."/>
            <person name="Arning N."/>
            <person name="Bitard-Feildel T."/>
            <person name="Chao H."/>
            <person name="Childers C.P."/>
            <person name="Dinh H."/>
            <person name="Doddapaneni H."/>
            <person name="Dugan S."/>
            <person name="Gowin J."/>
            <person name="Greiner C."/>
            <person name="Han Y."/>
            <person name="Hu H."/>
            <person name="Hughes D.S.T."/>
            <person name="Huylmans A.-K."/>
            <person name="Kemena C."/>
            <person name="Kremer L.P.M."/>
            <person name="Lee S.L."/>
            <person name="Lopez-Ezquerra A."/>
            <person name="Mallet L."/>
            <person name="Monroy-Kuhn J.M."/>
            <person name="Moser A."/>
            <person name="Murali S.C."/>
            <person name="Muzny D.M."/>
            <person name="Otani S."/>
            <person name="Piulachs M.-D."/>
            <person name="Poelchau M."/>
            <person name="Qu J."/>
            <person name="Schaub F."/>
            <person name="Wada-Katsumata A."/>
            <person name="Worley K.C."/>
            <person name="Xie Q."/>
            <person name="Ylla G."/>
            <person name="Poulsen M."/>
            <person name="Gibbs R.A."/>
            <person name="Schal C."/>
            <person name="Richards S."/>
            <person name="Belles X."/>
            <person name="Korb J."/>
            <person name="Bornberg-Bauer E."/>
        </authorList>
    </citation>
    <scope>NUCLEOTIDE SEQUENCE [LARGE SCALE GENOMIC DNA]</scope>
    <source>
        <tissue evidence="1">Whole body</tissue>
    </source>
</reference>
<organism evidence="1 2">
    <name type="scientific">Cryptotermes secundus</name>
    <dbReference type="NCBI Taxonomy" id="105785"/>
    <lineage>
        <taxon>Eukaryota</taxon>
        <taxon>Metazoa</taxon>
        <taxon>Ecdysozoa</taxon>
        <taxon>Arthropoda</taxon>
        <taxon>Hexapoda</taxon>
        <taxon>Insecta</taxon>
        <taxon>Pterygota</taxon>
        <taxon>Neoptera</taxon>
        <taxon>Polyneoptera</taxon>
        <taxon>Dictyoptera</taxon>
        <taxon>Blattodea</taxon>
        <taxon>Blattoidea</taxon>
        <taxon>Termitoidae</taxon>
        <taxon>Kalotermitidae</taxon>
        <taxon>Cryptotermitinae</taxon>
        <taxon>Cryptotermes</taxon>
    </lineage>
</organism>
<dbReference type="Gene3D" id="3.30.420.10">
    <property type="entry name" value="Ribonuclease H-like superfamily/Ribonuclease H"/>
    <property type="match status" value="1"/>
</dbReference>
<dbReference type="GO" id="GO:0003676">
    <property type="term" value="F:nucleic acid binding"/>
    <property type="evidence" value="ECO:0007669"/>
    <property type="project" value="InterPro"/>
</dbReference>
<dbReference type="InParanoid" id="A0A2J7RL96"/>